<evidence type="ECO:0000313" key="4">
    <source>
        <dbReference type="RefSeq" id="XP_005100118.1"/>
    </source>
</evidence>
<dbReference type="SUPFAM" id="SSF56436">
    <property type="entry name" value="C-type lectin-like"/>
    <property type="match status" value="1"/>
</dbReference>
<dbReference type="InterPro" id="IPR016186">
    <property type="entry name" value="C-type_lectin-like/link_sf"/>
</dbReference>
<evidence type="ECO:0000259" key="2">
    <source>
        <dbReference type="PROSITE" id="PS50041"/>
    </source>
</evidence>
<evidence type="ECO:0000256" key="1">
    <source>
        <dbReference type="SAM" id="SignalP"/>
    </source>
</evidence>
<gene>
    <name evidence="4" type="primary">LOC101860578</name>
</gene>
<dbReference type="SMART" id="SM00034">
    <property type="entry name" value="CLECT"/>
    <property type="match status" value="1"/>
</dbReference>
<dbReference type="Proteomes" id="UP000694888">
    <property type="component" value="Unplaced"/>
</dbReference>
<dbReference type="InterPro" id="IPR016187">
    <property type="entry name" value="CTDL_fold"/>
</dbReference>
<dbReference type="Pfam" id="PF00059">
    <property type="entry name" value="Lectin_C"/>
    <property type="match status" value="1"/>
</dbReference>
<name>A0ABM0JRW3_APLCA</name>
<organism evidence="3 4">
    <name type="scientific">Aplysia californica</name>
    <name type="common">California sea hare</name>
    <dbReference type="NCBI Taxonomy" id="6500"/>
    <lineage>
        <taxon>Eukaryota</taxon>
        <taxon>Metazoa</taxon>
        <taxon>Spiralia</taxon>
        <taxon>Lophotrochozoa</taxon>
        <taxon>Mollusca</taxon>
        <taxon>Gastropoda</taxon>
        <taxon>Heterobranchia</taxon>
        <taxon>Euthyneura</taxon>
        <taxon>Tectipleura</taxon>
        <taxon>Aplysiida</taxon>
        <taxon>Aplysioidea</taxon>
        <taxon>Aplysiidae</taxon>
        <taxon>Aplysia</taxon>
    </lineage>
</organism>
<dbReference type="GeneID" id="101860578"/>
<dbReference type="InterPro" id="IPR036179">
    <property type="entry name" value="Ig-like_dom_sf"/>
</dbReference>
<dbReference type="SUPFAM" id="SSF48726">
    <property type="entry name" value="Immunoglobulin"/>
    <property type="match status" value="1"/>
</dbReference>
<dbReference type="CDD" id="cd00037">
    <property type="entry name" value="CLECT"/>
    <property type="match status" value="1"/>
</dbReference>
<accession>A0ABM0JRW3</accession>
<dbReference type="Gene3D" id="3.10.100.10">
    <property type="entry name" value="Mannose-Binding Protein A, subunit A"/>
    <property type="match status" value="1"/>
</dbReference>
<protein>
    <submittedName>
        <fullName evidence="4">Uncharacterized protein LOC101860578</fullName>
    </submittedName>
</protein>
<reference evidence="4" key="1">
    <citation type="submission" date="2025-08" db="UniProtKB">
        <authorList>
            <consortium name="RefSeq"/>
        </authorList>
    </citation>
    <scope>IDENTIFICATION</scope>
</reference>
<keyword evidence="3" id="KW-1185">Reference proteome</keyword>
<keyword evidence="1" id="KW-0732">Signal</keyword>
<dbReference type="PROSITE" id="PS50041">
    <property type="entry name" value="C_TYPE_LECTIN_2"/>
    <property type="match status" value="1"/>
</dbReference>
<sequence length="320" mass="34536">MTSRLLQTLCLAIMAAVVLAEADVTMEAVPDQIESKLTQKLTVTCSAKVVNASQGMAGIMTLEIDHEGTTLATVFKNKVNKLSAFGGEANGHISDTEGSLSLMFSQVGLNSTGVYTCTAIGFTALGTTEQALATVNVTTHNPSNVTFINELVEIESQLADVTFSVNGLGRRWQHVDHNPLFVTSPAYNGSLYLLSRADMGHVYMAQFICFVQGGYLAEINSAAEFRNVRAFVKGQLNQTSDVIVWLGASDQRVESKWELMYNRGGAVYLEWGGFPSTGYDCLVLSSTTDFFMNDQRCGENGRVLCEVPSGSVSVYAGREG</sequence>
<dbReference type="InterPro" id="IPR001304">
    <property type="entry name" value="C-type_lectin-like"/>
</dbReference>
<feature type="chain" id="PRO_5047238651" evidence="1">
    <location>
        <begin position="21"/>
        <end position="320"/>
    </location>
</feature>
<feature type="signal peptide" evidence="1">
    <location>
        <begin position="1"/>
        <end position="20"/>
    </location>
</feature>
<feature type="domain" description="C-type lectin" evidence="2">
    <location>
        <begin position="187"/>
        <end position="306"/>
    </location>
</feature>
<dbReference type="RefSeq" id="XP_005100118.1">
    <property type="nucleotide sequence ID" value="XM_005100061.3"/>
</dbReference>
<evidence type="ECO:0000313" key="3">
    <source>
        <dbReference type="Proteomes" id="UP000694888"/>
    </source>
</evidence>
<proteinExistence type="predicted"/>